<protein>
    <submittedName>
        <fullName evidence="6">Amino acid ABC transporter substrate-binding protein</fullName>
    </submittedName>
</protein>
<dbReference type="EMBL" id="BAYX01000003">
    <property type="protein sequence ID" value="GAJ92090.1"/>
    <property type="molecule type" value="Genomic_DNA"/>
</dbReference>
<dbReference type="InterPro" id="IPR051455">
    <property type="entry name" value="Bact_solute-bind_prot3"/>
</dbReference>
<dbReference type="GO" id="GO:0005576">
    <property type="term" value="C:extracellular region"/>
    <property type="evidence" value="ECO:0007669"/>
    <property type="project" value="TreeGrafter"/>
</dbReference>
<organism evidence="6 7">
    <name type="scientific">Rhizobium rhizogenes NBRC 13257</name>
    <dbReference type="NCBI Taxonomy" id="1220581"/>
    <lineage>
        <taxon>Bacteria</taxon>
        <taxon>Pseudomonadati</taxon>
        <taxon>Pseudomonadota</taxon>
        <taxon>Alphaproteobacteria</taxon>
        <taxon>Hyphomicrobiales</taxon>
        <taxon>Rhizobiaceae</taxon>
        <taxon>Rhizobium/Agrobacterium group</taxon>
        <taxon>Rhizobium</taxon>
    </lineage>
</organism>
<feature type="domain" description="Solute-binding protein family 3/N-terminal" evidence="5">
    <location>
        <begin position="37"/>
        <end position="263"/>
    </location>
</feature>
<dbReference type="GO" id="GO:0030288">
    <property type="term" value="C:outer membrane-bounded periplasmic space"/>
    <property type="evidence" value="ECO:0007669"/>
    <property type="project" value="TreeGrafter"/>
</dbReference>
<dbReference type="Pfam" id="PF00497">
    <property type="entry name" value="SBP_bac_3"/>
    <property type="match status" value="1"/>
</dbReference>
<proteinExistence type="inferred from homology"/>
<gene>
    <name evidence="6" type="ORF">RRH01S_03_01590</name>
</gene>
<evidence type="ECO:0000313" key="7">
    <source>
        <dbReference type="Proteomes" id="UP000026941"/>
    </source>
</evidence>
<feature type="signal peptide" evidence="4">
    <location>
        <begin position="1"/>
        <end position="25"/>
    </location>
</feature>
<dbReference type="AlphaFoldDB" id="A0AA87Q2U8"/>
<feature type="chain" id="PRO_5041722594" evidence="4">
    <location>
        <begin position="26"/>
        <end position="275"/>
    </location>
</feature>
<keyword evidence="3 4" id="KW-0732">Signal</keyword>
<dbReference type="RefSeq" id="WP_007689159.1">
    <property type="nucleotide sequence ID" value="NZ_BAYX01000003.1"/>
</dbReference>
<evidence type="ECO:0000313" key="6">
    <source>
        <dbReference type="EMBL" id="GAJ92090.1"/>
    </source>
</evidence>
<comment type="caution">
    <text evidence="6">The sequence shown here is derived from an EMBL/GenBank/DDBJ whole genome shotgun (WGS) entry which is preliminary data.</text>
</comment>
<evidence type="ECO:0000259" key="5">
    <source>
        <dbReference type="SMART" id="SM00062"/>
    </source>
</evidence>
<dbReference type="GeneID" id="86851048"/>
<reference evidence="6 7" key="1">
    <citation type="submission" date="2014-05" db="EMBL/GenBank/DDBJ databases">
        <title>Whole genome shotgun sequence of Rhizobium rhizogenes NBRC 13257.</title>
        <authorList>
            <person name="Katano-Makiyama Y."/>
            <person name="Hosoyama A."/>
            <person name="Hashimoto M."/>
            <person name="Hosoyama Y."/>
            <person name="Noguchi M."/>
            <person name="Tsuchikane K."/>
            <person name="Kimura A."/>
            <person name="Ohji S."/>
            <person name="Ichikawa N."/>
            <person name="Yamazoe A."/>
            <person name="Fujita N."/>
        </authorList>
    </citation>
    <scope>NUCLEOTIDE SEQUENCE [LARGE SCALE GENOMIC DNA]</scope>
    <source>
        <strain evidence="6 7">NBRC 13257</strain>
    </source>
</reference>
<name>A0AA87Q2U8_RHIRH</name>
<sequence>MKNTILKTAMIATAFSLTLSAHSYAQSALDTIVQSKKLRCGIMLDSPPAGFRNTNNEPEGFDVVYCKDMAAALGAEPEIVETPSPDRIPALVSNRIDVLIASTTPTPKRALTVAFTQPYMNNTMGVVTRKDTGIKAYADLSSKKLGGVVGSTPEQLLNKELANGWKDKGATYTGYSTDAEAYLALQQGKVDAILVSFGVFNALAQSGQFPEFVIAGEAPLSDMVSIAVRRDDQQMLNWAKMFVWQQGVSGRFAEVYKQYFGNGPVPSLHADGVDF</sequence>
<evidence type="ECO:0000256" key="1">
    <source>
        <dbReference type="ARBA" id="ARBA00010333"/>
    </source>
</evidence>
<dbReference type="Proteomes" id="UP000026941">
    <property type="component" value="Unassembled WGS sequence"/>
</dbReference>
<evidence type="ECO:0000256" key="4">
    <source>
        <dbReference type="SAM" id="SignalP"/>
    </source>
</evidence>
<dbReference type="GO" id="GO:0006865">
    <property type="term" value="P:amino acid transport"/>
    <property type="evidence" value="ECO:0007669"/>
    <property type="project" value="TreeGrafter"/>
</dbReference>
<dbReference type="SMART" id="SM00062">
    <property type="entry name" value="PBPb"/>
    <property type="match status" value="1"/>
</dbReference>
<dbReference type="InterPro" id="IPR001638">
    <property type="entry name" value="Solute-binding_3/MltF_N"/>
</dbReference>
<dbReference type="Gene3D" id="3.40.190.10">
    <property type="entry name" value="Periplasmic binding protein-like II"/>
    <property type="match status" value="2"/>
</dbReference>
<dbReference type="PANTHER" id="PTHR30085">
    <property type="entry name" value="AMINO ACID ABC TRANSPORTER PERMEASE"/>
    <property type="match status" value="1"/>
</dbReference>
<accession>A0AA87Q2U8</accession>
<evidence type="ECO:0000256" key="3">
    <source>
        <dbReference type="ARBA" id="ARBA00022729"/>
    </source>
</evidence>
<evidence type="ECO:0000256" key="2">
    <source>
        <dbReference type="ARBA" id="ARBA00022448"/>
    </source>
</evidence>
<dbReference type="CDD" id="cd13696">
    <property type="entry name" value="PBP2_Atu4678_like"/>
    <property type="match status" value="1"/>
</dbReference>
<dbReference type="SUPFAM" id="SSF53850">
    <property type="entry name" value="Periplasmic binding protein-like II"/>
    <property type="match status" value="1"/>
</dbReference>
<comment type="similarity">
    <text evidence="1">Belongs to the bacterial solute-binding protein 3 family.</text>
</comment>
<keyword evidence="2" id="KW-0813">Transport</keyword>
<dbReference type="PANTHER" id="PTHR30085:SF6">
    <property type="entry name" value="ABC TRANSPORTER GLUTAMINE-BINDING PROTEIN GLNH"/>
    <property type="match status" value="1"/>
</dbReference>